<sequence length="125" mass="14218">MSELVKPVEWIGSSRDDLKNFPEDVQNDMGFALYEAQCGTKPLSAKPLKGFKGAGVLELVENFDGDTYRAVYTVKFANAVYVLHAFQKKSKQGIATPKQDIQLIERRFKRAEEHYSQNYKKPQGE</sequence>
<dbReference type="InterPro" id="IPR009241">
    <property type="entry name" value="HigB-like"/>
</dbReference>
<dbReference type="STRING" id="56110.Oscil6304_5031"/>
<name>K9TQ46_9CYAN</name>
<dbReference type="PATRIC" id="fig|56110.3.peg.6150"/>
<dbReference type="HOGENOM" id="CLU_139003_0_0_3"/>
<dbReference type="OrthoDB" id="9797093at2"/>
<evidence type="ECO:0000313" key="2">
    <source>
        <dbReference type="Proteomes" id="UP000010367"/>
    </source>
</evidence>
<protein>
    <submittedName>
        <fullName evidence="1">Phage-related protein</fullName>
    </submittedName>
</protein>
<dbReference type="InParanoid" id="K9TQ46"/>
<reference evidence="1 2" key="1">
    <citation type="submission" date="2012-06" db="EMBL/GenBank/DDBJ databases">
        <title>Finished chromosome of genome of Oscillatoria acuminata PCC 6304.</title>
        <authorList>
            <consortium name="US DOE Joint Genome Institute"/>
            <person name="Gugger M."/>
            <person name="Coursin T."/>
            <person name="Rippka R."/>
            <person name="Tandeau De Marsac N."/>
            <person name="Huntemann M."/>
            <person name="Wei C.-L."/>
            <person name="Han J."/>
            <person name="Detter J.C."/>
            <person name="Han C."/>
            <person name="Tapia R."/>
            <person name="Davenport K."/>
            <person name="Daligault H."/>
            <person name="Erkkila T."/>
            <person name="Gu W."/>
            <person name="Munk A.C.C."/>
            <person name="Teshima H."/>
            <person name="Xu Y."/>
            <person name="Chain P."/>
            <person name="Chen A."/>
            <person name="Krypides N."/>
            <person name="Mavromatis K."/>
            <person name="Markowitz V."/>
            <person name="Szeto E."/>
            <person name="Ivanova N."/>
            <person name="Mikhailova N."/>
            <person name="Ovchinnikova G."/>
            <person name="Pagani I."/>
            <person name="Pati A."/>
            <person name="Goodwin L."/>
            <person name="Peters L."/>
            <person name="Pitluck S."/>
            <person name="Woyke T."/>
            <person name="Kerfeld C."/>
        </authorList>
    </citation>
    <scope>NUCLEOTIDE SEQUENCE [LARGE SCALE GENOMIC DNA]</scope>
    <source>
        <strain evidence="1 2">PCC 6304</strain>
    </source>
</reference>
<dbReference type="Proteomes" id="UP000010367">
    <property type="component" value="Chromosome"/>
</dbReference>
<dbReference type="AlphaFoldDB" id="K9TQ46"/>
<accession>K9TQ46</accession>
<evidence type="ECO:0000313" key="1">
    <source>
        <dbReference type="EMBL" id="AFY84533.1"/>
    </source>
</evidence>
<dbReference type="EMBL" id="CP003607">
    <property type="protein sequence ID" value="AFY84533.1"/>
    <property type="molecule type" value="Genomic_DNA"/>
</dbReference>
<proteinExistence type="predicted"/>
<gene>
    <name evidence="1" type="ORF">Oscil6304_5031</name>
</gene>
<dbReference type="KEGG" id="oac:Oscil6304_5031"/>
<dbReference type="Pfam" id="PF05973">
    <property type="entry name" value="Gp49"/>
    <property type="match status" value="1"/>
</dbReference>
<organism evidence="1 2">
    <name type="scientific">Oscillatoria acuminata PCC 6304</name>
    <dbReference type="NCBI Taxonomy" id="56110"/>
    <lineage>
        <taxon>Bacteria</taxon>
        <taxon>Bacillati</taxon>
        <taxon>Cyanobacteriota</taxon>
        <taxon>Cyanophyceae</taxon>
        <taxon>Oscillatoriophycideae</taxon>
        <taxon>Oscillatoriales</taxon>
        <taxon>Oscillatoriaceae</taxon>
        <taxon>Oscillatoria</taxon>
    </lineage>
</organism>
<keyword evidence="2" id="KW-1185">Reference proteome</keyword>
<dbReference type="eggNOG" id="COG4679">
    <property type="taxonomic scope" value="Bacteria"/>
</dbReference>